<evidence type="ECO:0000313" key="11">
    <source>
        <dbReference type="Proteomes" id="UP000236434"/>
    </source>
</evidence>
<evidence type="ECO:0000256" key="3">
    <source>
        <dbReference type="ARBA" id="ARBA00022884"/>
    </source>
</evidence>
<dbReference type="GO" id="GO:0003735">
    <property type="term" value="F:structural constituent of ribosome"/>
    <property type="evidence" value="ECO:0007669"/>
    <property type="project" value="InterPro"/>
</dbReference>
<keyword evidence="3 7" id="KW-0694">RNA-binding</keyword>
<evidence type="ECO:0000256" key="6">
    <source>
        <dbReference type="ARBA" id="ARBA00044531"/>
    </source>
</evidence>
<dbReference type="GO" id="GO:0006412">
    <property type="term" value="P:translation"/>
    <property type="evidence" value="ECO:0007669"/>
    <property type="project" value="UniProtKB-UniRule"/>
</dbReference>
<evidence type="ECO:0000256" key="4">
    <source>
        <dbReference type="ARBA" id="ARBA00022980"/>
    </source>
</evidence>
<dbReference type="HAMAP" id="MF_00480_B">
    <property type="entry name" value="Ribosomal_uS7_B"/>
    <property type="match status" value="1"/>
</dbReference>
<dbReference type="PROSITE" id="PS00052">
    <property type="entry name" value="RIBOSOMAL_S7"/>
    <property type="match status" value="1"/>
</dbReference>
<comment type="caution">
    <text evidence="10">The sequence shown here is derived from an EMBL/GenBank/DDBJ whole genome shotgun (WGS) entry which is preliminary data.</text>
</comment>
<dbReference type="FunFam" id="1.10.455.10:FF:000001">
    <property type="entry name" value="30S ribosomal protein S7"/>
    <property type="match status" value="1"/>
</dbReference>
<evidence type="ECO:0000259" key="9">
    <source>
        <dbReference type="Pfam" id="PF00177"/>
    </source>
</evidence>
<dbReference type="InterPro" id="IPR020606">
    <property type="entry name" value="Ribosomal_uS7_CS"/>
</dbReference>
<dbReference type="GO" id="GO:0000049">
    <property type="term" value="F:tRNA binding"/>
    <property type="evidence" value="ECO:0007669"/>
    <property type="project" value="UniProtKB-UniRule"/>
</dbReference>
<dbReference type="Proteomes" id="UP000236434">
    <property type="component" value="Unassembled WGS sequence"/>
</dbReference>
<sequence length="155" mass="17778">MRRRTAEKRDIVPDPVYGDVLLSKFINRLMYDGKKSLAQEIVYSSLQKLAETTKEDPIEAFHKAIDNVKPLVEVRSRRVGGSTYQVPFEVPENRATSLAIRWIVTSAQSKKGRDMISKLSQELIDAYNNTGPSVKKKEDVHRMAEANRAFAHFRW</sequence>
<dbReference type="GO" id="GO:0015935">
    <property type="term" value="C:small ribosomal subunit"/>
    <property type="evidence" value="ECO:0007669"/>
    <property type="project" value="InterPro"/>
</dbReference>
<dbReference type="EMBL" id="AZRL01000004">
    <property type="protein sequence ID" value="PNR97622.1"/>
    <property type="molecule type" value="Genomic_DNA"/>
</dbReference>
<dbReference type="OrthoDB" id="9807653at2"/>
<evidence type="ECO:0000256" key="1">
    <source>
        <dbReference type="ARBA" id="ARBA00007151"/>
    </source>
</evidence>
<reference evidence="10 11" key="1">
    <citation type="submission" date="2013-12" db="EMBL/GenBank/DDBJ databases">
        <title>Comparative genomics of Petrotoga isolates.</title>
        <authorList>
            <person name="Nesbo C.L."/>
            <person name="Charchuk R."/>
            <person name="Chow K."/>
        </authorList>
    </citation>
    <scope>NUCLEOTIDE SEQUENCE [LARGE SCALE GENOMIC DNA]</scope>
    <source>
        <strain evidence="10 11">DSM 13574</strain>
    </source>
</reference>
<comment type="similarity">
    <text evidence="1 7 8">Belongs to the universal ribosomal protein uS7 family.</text>
</comment>
<protein>
    <recommendedName>
        <fullName evidence="6 7">Small ribosomal subunit protein uS7</fullName>
    </recommendedName>
</protein>
<keyword evidence="2 7" id="KW-0699">rRNA-binding</keyword>
<dbReference type="Pfam" id="PF00177">
    <property type="entry name" value="Ribosomal_S7"/>
    <property type="match status" value="1"/>
</dbReference>
<comment type="subunit">
    <text evidence="7">Part of the 30S ribosomal subunit. Contacts proteins S9 and S11.</text>
</comment>
<dbReference type="PANTHER" id="PTHR11205">
    <property type="entry name" value="RIBOSOMAL PROTEIN S7"/>
    <property type="match status" value="1"/>
</dbReference>
<comment type="function">
    <text evidence="7">One of the primary rRNA binding proteins, it binds directly to 16S rRNA where it nucleates assembly of the head domain of the 30S subunit. Is located at the subunit interface close to the decoding center, probably blocks exit of the E-site tRNA.</text>
</comment>
<dbReference type="CDD" id="cd14869">
    <property type="entry name" value="uS7_Bacteria"/>
    <property type="match status" value="1"/>
</dbReference>
<evidence type="ECO:0000256" key="2">
    <source>
        <dbReference type="ARBA" id="ARBA00022730"/>
    </source>
</evidence>
<dbReference type="RefSeq" id="WP_103066446.1">
    <property type="nucleotide sequence ID" value="NZ_AZRL01000004.1"/>
</dbReference>
<dbReference type="NCBIfam" id="TIGR01029">
    <property type="entry name" value="rpsG_bact"/>
    <property type="match status" value="1"/>
</dbReference>
<dbReference type="PIRSF" id="PIRSF002122">
    <property type="entry name" value="RPS7p_RPS7a_RPS5e_RPS7o"/>
    <property type="match status" value="1"/>
</dbReference>
<dbReference type="InterPro" id="IPR000235">
    <property type="entry name" value="Ribosomal_uS7"/>
</dbReference>
<keyword evidence="7" id="KW-0820">tRNA-binding</keyword>
<organism evidence="10 11">
    <name type="scientific">Petrotoga olearia DSM 13574</name>
    <dbReference type="NCBI Taxonomy" id="1122955"/>
    <lineage>
        <taxon>Bacteria</taxon>
        <taxon>Thermotogati</taxon>
        <taxon>Thermotogota</taxon>
        <taxon>Thermotogae</taxon>
        <taxon>Petrotogales</taxon>
        <taxon>Petrotogaceae</taxon>
        <taxon>Petrotoga</taxon>
    </lineage>
</organism>
<keyword evidence="5 7" id="KW-0687">Ribonucleoprotein</keyword>
<keyword evidence="4 7" id="KW-0689">Ribosomal protein</keyword>
<feature type="domain" description="Small ribosomal subunit protein uS7" evidence="9">
    <location>
        <begin position="1"/>
        <end position="148"/>
    </location>
</feature>
<evidence type="ECO:0000313" key="10">
    <source>
        <dbReference type="EMBL" id="PNR97622.1"/>
    </source>
</evidence>
<evidence type="ECO:0000256" key="7">
    <source>
        <dbReference type="HAMAP-Rule" id="MF_00480"/>
    </source>
</evidence>
<evidence type="ECO:0000256" key="8">
    <source>
        <dbReference type="RuleBase" id="RU003619"/>
    </source>
</evidence>
<dbReference type="InterPro" id="IPR023798">
    <property type="entry name" value="Ribosomal_uS7_dom"/>
</dbReference>
<accession>A0A2K1P4B8</accession>
<evidence type="ECO:0000256" key="5">
    <source>
        <dbReference type="ARBA" id="ARBA00023274"/>
    </source>
</evidence>
<dbReference type="InterPro" id="IPR036823">
    <property type="entry name" value="Ribosomal_uS7_dom_sf"/>
</dbReference>
<gene>
    <name evidence="7" type="primary">rpsG</name>
    <name evidence="10" type="ORF">X929_02395</name>
</gene>
<name>A0A2K1P4B8_9BACT</name>
<dbReference type="InterPro" id="IPR005717">
    <property type="entry name" value="Ribosomal_uS7_bac/org-type"/>
</dbReference>
<dbReference type="SUPFAM" id="SSF47973">
    <property type="entry name" value="Ribosomal protein S7"/>
    <property type="match status" value="1"/>
</dbReference>
<dbReference type="AlphaFoldDB" id="A0A2K1P4B8"/>
<dbReference type="Gene3D" id="1.10.455.10">
    <property type="entry name" value="Ribosomal protein S7 domain"/>
    <property type="match status" value="1"/>
</dbReference>
<proteinExistence type="inferred from homology"/>
<dbReference type="GO" id="GO:0019843">
    <property type="term" value="F:rRNA binding"/>
    <property type="evidence" value="ECO:0007669"/>
    <property type="project" value="UniProtKB-UniRule"/>
</dbReference>